<comment type="caution">
    <text evidence="3">The sequence shown here is derived from an EMBL/GenBank/DDBJ whole genome shotgun (WGS) entry which is preliminary data.</text>
</comment>
<evidence type="ECO:0000259" key="2">
    <source>
        <dbReference type="Pfam" id="PF22685"/>
    </source>
</evidence>
<dbReference type="SUPFAM" id="SSF55347">
    <property type="entry name" value="Glyceraldehyde-3-phosphate dehydrogenase-like, C-terminal domain"/>
    <property type="match status" value="1"/>
</dbReference>
<proteinExistence type="predicted"/>
<dbReference type="InterPro" id="IPR000683">
    <property type="entry name" value="Gfo/Idh/MocA-like_OxRdtase_N"/>
</dbReference>
<evidence type="ECO:0000313" key="4">
    <source>
        <dbReference type="Proteomes" id="UP001279660"/>
    </source>
</evidence>
<accession>A0ABU4PMQ8</accession>
<dbReference type="Pfam" id="PF22685">
    <property type="entry name" value="Gal80p_C-like"/>
    <property type="match status" value="1"/>
</dbReference>
<name>A0ABU4PMQ8_9SPHN</name>
<organism evidence="3 4">
    <name type="scientific">Sphingomonas echinoides</name>
    <dbReference type="NCBI Taxonomy" id="59803"/>
    <lineage>
        <taxon>Bacteria</taxon>
        <taxon>Pseudomonadati</taxon>
        <taxon>Pseudomonadota</taxon>
        <taxon>Alphaproteobacteria</taxon>
        <taxon>Sphingomonadales</taxon>
        <taxon>Sphingomonadaceae</taxon>
        <taxon>Sphingomonas</taxon>
    </lineage>
</organism>
<dbReference type="PANTHER" id="PTHR43708:SF1">
    <property type="entry name" value="GALACTOSE_LACTOSE METABOLISM REGULATORY PROTEIN GAL80"/>
    <property type="match status" value="1"/>
</dbReference>
<dbReference type="SUPFAM" id="SSF51735">
    <property type="entry name" value="NAD(P)-binding Rossmann-fold domains"/>
    <property type="match status" value="1"/>
</dbReference>
<dbReference type="EMBL" id="JAWXXV010000001">
    <property type="protein sequence ID" value="MDX5985127.1"/>
    <property type="molecule type" value="Genomic_DNA"/>
</dbReference>
<dbReference type="InterPro" id="IPR055080">
    <property type="entry name" value="Gal80p-like_C"/>
</dbReference>
<feature type="domain" description="Gfo/Idh/MocA-like oxidoreductase N-terminal" evidence="1">
    <location>
        <begin position="12"/>
        <end position="134"/>
    </location>
</feature>
<dbReference type="InterPro" id="IPR051317">
    <property type="entry name" value="Gfo/Idh/MocA_oxidoreduct"/>
</dbReference>
<evidence type="ECO:0000259" key="1">
    <source>
        <dbReference type="Pfam" id="PF01408"/>
    </source>
</evidence>
<feature type="domain" description="Gal80p-like C-terminal" evidence="2">
    <location>
        <begin position="141"/>
        <end position="281"/>
    </location>
</feature>
<dbReference type="Pfam" id="PF01408">
    <property type="entry name" value="GFO_IDH_MocA"/>
    <property type="match status" value="1"/>
</dbReference>
<dbReference type="Proteomes" id="UP001279660">
    <property type="component" value="Unassembled WGS sequence"/>
</dbReference>
<gene>
    <name evidence="3" type="ORF">SIL82_12725</name>
</gene>
<dbReference type="PANTHER" id="PTHR43708">
    <property type="entry name" value="CONSERVED EXPRESSED OXIDOREDUCTASE (EUROFUNG)"/>
    <property type="match status" value="1"/>
</dbReference>
<protein>
    <submittedName>
        <fullName evidence="3">Gfo/Idh/MocA family oxidoreductase</fullName>
    </submittedName>
</protein>
<dbReference type="Gene3D" id="3.40.50.720">
    <property type="entry name" value="NAD(P)-binding Rossmann-like Domain"/>
    <property type="match status" value="1"/>
</dbReference>
<keyword evidence="4" id="KW-1185">Reference proteome</keyword>
<evidence type="ECO:0000313" key="3">
    <source>
        <dbReference type="EMBL" id="MDX5985127.1"/>
    </source>
</evidence>
<sequence>MTRAVSGDRPIGVGLVGVQPGRSWGAVAHLPALAQLADRFRLVGIANSSSESAQRAVAAIGDGVAFSSVSDLIASPDVELVVVTVKVPHHFALVEAALAAGKHVYCEWPLATTLAEAEQLARLASASGSIVAVGTQAVFAPAIEEFAALVRSGAIGTPLSSTLTGYGMTWGELIEQRNTYLLDVRNGATMLTIAVGHALSAVEHALGRVVELSARLATRRPLVTVRETSEHVSLTAPDQVMIDCLTAEGLPLALHYRGGLPRGDGLFWQVDGTEGSVRISGPSGLIEMAPLTLSASIGDEKGWSVVCAPVDHPAVDGVRRFYEALAAKIAGEDVAMPDFASALRLHRVIAAIEEADRRGCRVAIAA</sequence>
<dbReference type="Gene3D" id="3.30.360.10">
    <property type="entry name" value="Dihydrodipicolinate Reductase, domain 2"/>
    <property type="match status" value="1"/>
</dbReference>
<dbReference type="InterPro" id="IPR036291">
    <property type="entry name" value="NAD(P)-bd_dom_sf"/>
</dbReference>
<reference evidence="3 4" key="1">
    <citation type="submission" date="2023-11" db="EMBL/GenBank/DDBJ databases">
        <title>MicrobeMod: A computational toolkit for identifying prokaryotic methylation and restriction-modification with nanopore sequencing.</title>
        <authorList>
            <person name="Crits-Christoph A."/>
            <person name="Kang S.C."/>
            <person name="Lee H."/>
            <person name="Ostrov N."/>
        </authorList>
    </citation>
    <scope>NUCLEOTIDE SEQUENCE [LARGE SCALE GENOMIC DNA]</scope>
    <source>
        <strain evidence="3 4">ATCC 14820</strain>
    </source>
</reference>
<dbReference type="RefSeq" id="WP_010402385.1">
    <property type="nucleotide sequence ID" value="NZ_JAWXXV010000001.1"/>
</dbReference>